<dbReference type="PANTHER" id="PTHR32166">
    <property type="entry name" value="OSJNBA0013A04.12 PROTEIN"/>
    <property type="match status" value="1"/>
</dbReference>
<evidence type="ECO:0000313" key="1">
    <source>
        <dbReference type="EMBL" id="KAG8373354.1"/>
    </source>
</evidence>
<evidence type="ECO:0000313" key="2">
    <source>
        <dbReference type="Proteomes" id="UP000826271"/>
    </source>
</evidence>
<dbReference type="SUPFAM" id="SSF53098">
    <property type="entry name" value="Ribonuclease H-like"/>
    <property type="match status" value="1"/>
</dbReference>
<sequence>MNFCGGDESAPPLDNRPLWKYVTKMTRTKEGGGNIPFTCNLSKATYKGSYSRVKSHLLKIGGSRIKASSQSCSHFVSVDALNSMRQEGYEYDPKKRKVDGDNPIEKAFNYIGREQLDAEIAKMFYSAGLPFNLARNLHYVKTFSYATNNRIAGYVPPGYNALRTTLLAKERRRNTDANEITYDECHWITEIATSTVMIKNFISNHSMRLAMFNEFSKLKLFVVAETRFASVWQTQHPNFTPPQSDLEISKMRKLCLKRLVPDEDAQRKVNIELANFLGCLEDFGDGDCLRDRFIMSPTQWWTLHGPAAPNLQNIVVKLLAHVSSSSCSERYWTIFVFYQERPPQYMQGDTKMWDVRGDAFESSDDVGILEIANILLDELVLENDLFVDEVGEAPYKDSNAFPNVED</sequence>
<reference evidence="1" key="1">
    <citation type="submission" date="2019-10" db="EMBL/GenBank/DDBJ databases">
        <authorList>
            <person name="Zhang R."/>
            <person name="Pan Y."/>
            <person name="Wang J."/>
            <person name="Ma R."/>
            <person name="Yu S."/>
        </authorList>
    </citation>
    <scope>NUCLEOTIDE SEQUENCE</scope>
    <source>
        <strain evidence="1">LA-IB0</strain>
        <tissue evidence="1">Leaf</tissue>
    </source>
</reference>
<evidence type="ECO:0008006" key="3">
    <source>
        <dbReference type="Google" id="ProtNLM"/>
    </source>
</evidence>
<dbReference type="AlphaFoldDB" id="A0AAV6WZT5"/>
<name>A0AAV6WZT5_9LAMI</name>
<protein>
    <recommendedName>
        <fullName evidence="3">HAT C-terminal dimerisation domain-containing protein</fullName>
    </recommendedName>
</protein>
<organism evidence="1 2">
    <name type="scientific">Buddleja alternifolia</name>
    <dbReference type="NCBI Taxonomy" id="168488"/>
    <lineage>
        <taxon>Eukaryota</taxon>
        <taxon>Viridiplantae</taxon>
        <taxon>Streptophyta</taxon>
        <taxon>Embryophyta</taxon>
        <taxon>Tracheophyta</taxon>
        <taxon>Spermatophyta</taxon>
        <taxon>Magnoliopsida</taxon>
        <taxon>eudicotyledons</taxon>
        <taxon>Gunneridae</taxon>
        <taxon>Pentapetalae</taxon>
        <taxon>asterids</taxon>
        <taxon>lamiids</taxon>
        <taxon>Lamiales</taxon>
        <taxon>Scrophulariaceae</taxon>
        <taxon>Buddlejeae</taxon>
        <taxon>Buddleja</taxon>
    </lineage>
</organism>
<accession>A0AAV6WZT5</accession>
<keyword evidence="2" id="KW-1185">Reference proteome</keyword>
<comment type="caution">
    <text evidence="1">The sequence shown here is derived from an EMBL/GenBank/DDBJ whole genome shotgun (WGS) entry which is preliminary data.</text>
</comment>
<gene>
    <name evidence="1" type="ORF">BUALT_Bualt11G0015500</name>
</gene>
<dbReference type="InterPro" id="IPR012337">
    <property type="entry name" value="RNaseH-like_sf"/>
</dbReference>
<proteinExistence type="predicted"/>
<dbReference type="Proteomes" id="UP000826271">
    <property type="component" value="Unassembled WGS sequence"/>
</dbReference>
<dbReference type="PANTHER" id="PTHR32166:SF81">
    <property type="entry name" value="OS06G0658400 PROTEIN"/>
    <property type="match status" value="1"/>
</dbReference>
<dbReference type="EMBL" id="WHWC01000011">
    <property type="protein sequence ID" value="KAG8373354.1"/>
    <property type="molecule type" value="Genomic_DNA"/>
</dbReference>